<evidence type="ECO:0000256" key="13">
    <source>
        <dbReference type="ARBA" id="ARBA00023316"/>
    </source>
</evidence>
<evidence type="ECO:0000256" key="15">
    <source>
        <dbReference type="PROSITE-ProRule" id="PRU10052"/>
    </source>
</evidence>
<dbReference type="PROSITE" id="PS00502">
    <property type="entry name" value="POLYGALACTURONASE"/>
    <property type="match status" value="1"/>
</dbReference>
<dbReference type="Gene3D" id="2.160.20.10">
    <property type="entry name" value="Single-stranded right-handed beta-helix, Pectin lyase-like"/>
    <property type="match status" value="1"/>
</dbReference>
<dbReference type="GO" id="GO:0005886">
    <property type="term" value="C:plasma membrane"/>
    <property type="evidence" value="ECO:0007669"/>
    <property type="project" value="TreeGrafter"/>
</dbReference>
<keyword evidence="7" id="KW-0677">Repeat</keyword>
<dbReference type="Pfam" id="PF00023">
    <property type="entry name" value="Ank"/>
    <property type="match status" value="1"/>
</dbReference>
<dbReference type="InterPro" id="IPR002110">
    <property type="entry name" value="Ankyrin_rpt"/>
</dbReference>
<evidence type="ECO:0000259" key="20">
    <source>
        <dbReference type="Pfam" id="PF13962"/>
    </source>
</evidence>
<evidence type="ECO:0000256" key="18">
    <source>
        <dbReference type="SAM" id="Phobius"/>
    </source>
</evidence>
<evidence type="ECO:0000256" key="16">
    <source>
        <dbReference type="RuleBase" id="RU361169"/>
    </source>
</evidence>
<evidence type="ECO:0000313" key="21">
    <source>
        <dbReference type="EMBL" id="CAE5956639.1"/>
    </source>
</evidence>
<evidence type="ECO:0000256" key="19">
    <source>
        <dbReference type="SAM" id="SignalP"/>
    </source>
</evidence>
<keyword evidence="8 16" id="KW-0378">Hydrolase</keyword>
<feature type="repeat" description="ANK" evidence="14">
    <location>
        <begin position="575"/>
        <end position="597"/>
    </location>
</feature>
<evidence type="ECO:0000256" key="2">
    <source>
        <dbReference type="ARBA" id="ARBA00004191"/>
    </source>
</evidence>
<keyword evidence="13" id="KW-0961">Cell wall biogenesis/degradation</keyword>
<feature type="region of interest" description="Disordered" evidence="17">
    <location>
        <begin position="487"/>
        <end position="509"/>
    </location>
</feature>
<dbReference type="Gene3D" id="1.25.40.20">
    <property type="entry name" value="Ankyrin repeat-containing domain"/>
    <property type="match status" value="3"/>
</dbReference>
<keyword evidence="9 18" id="KW-1133">Transmembrane helix</keyword>
<comment type="similarity">
    <text evidence="3 16">Belongs to the glycosyl hydrolase 28 family.</text>
</comment>
<name>A0A8S1ZFI5_ARAAE</name>
<evidence type="ECO:0000256" key="12">
    <source>
        <dbReference type="ARBA" id="ARBA00023295"/>
    </source>
</evidence>
<evidence type="ECO:0000256" key="9">
    <source>
        <dbReference type="ARBA" id="ARBA00022989"/>
    </source>
</evidence>
<feature type="transmembrane region" description="Helical" evidence="18">
    <location>
        <begin position="829"/>
        <end position="851"/>
    </location>
</feature>
<dbReference type="PROSITE" id="PS50088">
    <property type="entry name" value="ANK_REPEAT"/>
    <property type="match status" value="4"/>
</dbReference>
<evidence type="ECO:0000256" key="6">
    <source>
        <dbReference type="ARBA" id="ARBA00022692"/>
    </source>
</evidence>
<gene>
    <name evidence="21" type="ORF">AARE701A_LOCUS401</name>
</gene>
<keyword evidence="6 18" id="KW-0812">Transmembrane</keyword>
<dbReference type="InterPro" id="IPR011050">
    <property type="entry name" value="Pectin_lyase_fold/virulence"/>
</dbReference>
<dbReference type="SUPFAM" id="SSF48403">
    <property type="entry name" value="Ankyrin repeat"/>
    <property type="match status" value="1"/>
</dbReference>
<dbReference type="PROSITE" id="PS50297">
    <property type="entry name" value="ANK_REP_REGION"/>
    <property type="match status" value="4"/>
</dbReference>
<dbReference type="GO" id="GO:0004650">
    <property type="term" value="F:polygalacturonase activity"/>
    <property type="evidence" value="ECO:0007669"/>
    <property type="project" value="InterPro"/>
</dbReference>
<keyword evidence="12 16" id="KW-0326">Glycosidase</keyword>
<feature type="active site" evidence="15">
    <location>
        <position position="240"/>
    </location>
</feature>
<evidence type="ECO:0000256" key="14">
    <source>
        <dbReference type="PROSITE-ProRule" id="PRU00023"/>
    </source>
</evidence>
<dbReference type="InterPro" id="IPR012334">
    <property type="entry name" value="Pectin_lyas_fold"/>
</dbReference>
<dbReference type="SUPFAM" id="SSF51126">
    <property type="entry name" value="Pectin lyase-like"/>
    <property type="match status" value="1"/>
</dbReference>
<sequence>MTKPAITFPLIFTLLTFIDVSSSASIVFNVVSFGAKPDGVTDSTAAFLKAWQGACGSASSATVVVPTGTFLLKVITFGGPCKSKITFQVAGTIVAPEDYRTFGNSGYWILFNKVNRFSLVGGTFDARANRFWSCRKSGQNCPPGVRSISFNSAKDVIISGVKSMNSQVSHMTLNGCTNVVVRNVRLVAPGDSPNTDGFTVQFSTGVTFTGSTVQTGDDCVAIGQGTRNFLISKLACGPGHGVSIGSLAKQLNEDGVENVTVSSSVFTGTQNGVRIKSWARPSTGFVRNVFFQNLIMKNVQNPIIIDQNYCPSKQGCPTDHSGVKISQVTYKNIQGTSATQQAMNLACSKSNPCTGITLQDIKLIYNKGTPATSFCFNAVGKNLGGDTHMSSLAPVMEKQESFRGNSVEEQQSLRCVGAEDQVRKGRALEKQVSFLAGNVVEKHGIKGRAMENRERPMERQRSFRGFVEKQKSFRVVMERQLSFMNAAGERKQKTESPGKRGDSPLHIGARTGNLGKVMELIRGCNGTEELKELLSKQNLEGETALYSAAENGHSLVVEEMLKHMDLDTASIKARNGFDPFHVAAKQGHLEALKKLLETFPNLAMTVDLSCTTALHTAATQGHIDVVNLLLKTDSHLAKIAKNNGKTALHSAARMGHREVVKSLIGNDASIGFRTDKKGQTALHMAVKGQNEGIVLELVKPDPAVLSVEDNKGNTPLHIATNKGRIKIVRCLVSFDGINLNAMNKAGDTALDIAEKIGNPELVSVLKEAGAATAKDLGKPQNPAKQLKQTVSDIKHEVQSQLQQSRQTGVRVRRIAKRLKKLHINGLNNAINSATVVAVLIATVAFAAIFTIPGQYEEDRTKGLLFLGEARIANKAPFLIFFIFDSLALFISLAVVVVQTSVVVIEQKAKKKLVFVINKLMWLACLFISIAFVSLSFIVVGKEDIWLAICATIIGGTIMLTTIGAMCYCVVMHRIEESKLKSLRKERSKSKSFSLSHMPLESEILNGEFNKRMYAL</sequence>
<dbReference type="FunFam" id="2.160.20.10:FF:000004">
    <property type="entry name" value="Pectin lyase-like superfamily protein"/>
    <property type="match status" value="1"/>
</dbReference>
<dbReference type="SMART" id="SM00710">
    <property type="entry name" value="PbH1"/>
    <property type="match status" value="4"/>
</dbReference>
<keyword evidence="19" id="KW-0732">Signal</keyword>
<dbReference type="EMBL" id="LR999451">
    <property type="protein sequence ID" value="CAE5956639.1"/>
    <property type="molecule type" value="Genomic_DNA"/>
</dbReference>
<evidence type="ECO:0000313" key="22">
    <source>
        <dbReference type="Proteomes" id="UP000682877"/>
    </source>
</evidence>
<feature type="compositionally biased region" description="Basic and acidic residues" evidence="17">
    <location>
        <begin position="488"/>
        <end position="503"/>
    </location>
</feature>
<evidence type="ECO:0000256" key="1">
    <source>
        <dbReference type="ARBA" id="ARBA00004141"/>
    </source>
</evidence>
<dbReference type="Proteomes" id="UP000682877">
    <property type="component" value="Chromosome 1"/>
</dbReference>
<feature type="repeat" description="ANK" evidence="14">
    <location>
        <begin position="711"/>
        <end position="733"/>
    </location>
</feature>
<dbReference type="Pfam" id="PF00295">
    <property type="entry name" value="Glyco_hydro_28"/>
    <property type="match status" value="1"/>
</dbReference>
<evidence type="ECO:0000256" key="5">
    <source>
        <dbReference type="ARBA" id="ARBA00022525"/>
    </source>
</evidence>
<feature type="signal peptide" evidence="19">
    <location>
        <begin position="1"/>
        <end position="23"/>
    </location>
</feature>
<dbReference type="AlphaFoldDB" id="A0A8S1ZFI5"/>
<evidence type="ECO:0000256" key="3">
    <source>
        <dbReference type="ARBA" id="ARBA00008834"/>
    </source>
</evidence>
<feature type="domain" description="PGG" evidence="20">
    <location>
        <begin position="825"/>
        <end position="938"/>
    </location>
</feature>
<dbReference type="InterPro" id="IPR036770">
    <property type="entry name" value="Ankyrin_rpt-contain_sf"/>
</dbReference>
<evidence type="ECO:0000256" key="10">
    <source>
        <dbReference type="ARBA" id="ARBA00023043"/>
    </source>
</evidence>
<dbReference type="PANTHER" id="PTHR24186:SF17">
    <property type="entry name" value="ANKYRIN REPEAT FAMILY PROTEIN"/>
    <property type="match status" value="1"/>
</dbReference>
<dbReference type="SMART" id="SM00248">
    <property type="entry name" value="ANK"/>
    <property type="match status" value="8"/>
</dbReference>
<dbReference type="GO" id="GO:0005975">
    <property type="term" value="P:carbohydrate metabolic process"/>
    <property type="evidence" value="ECO:0007669"/>
    <property type="project" value="InterPro"/>
</dbReference>
<dbReference type="InterPro" id="IPR026961">
    <property type="entry name" value="PGG_dom"/>
</dbReference>
<dbReference type="InterPro" id="IPR000743">
    <property type="entry name" value="Glyco_hydro_28"/>
</dbReference>
<keyword evidence="11 18" id="KW-0472">Membrane</keyword>
<evidence type="ECO:0000256" key="7">
    <source>
        <dbReference type="ARBA" id="ARBA00022737"/>
    </source>
</evidence>
<feature type="repeat" description="ANK" evidence="14">
    <location>
        <begin position="643"/>
        <end position="675"/>
    </location>
</feature>
<dbReference type="PANTHER" id="PTHR24186">
    <property type="entry name" value="PROTEIN PHOSPHATASE 1 REGULATORY SUBUNIT"/>
    <property type="match status" value="1"/>
</dbReference>
<keyword evidence="5" id="KW-0964">Secreted</keyword>
<protein>
    <recommendedName>
        <fullName evidence="20">PGG domain-containing protein</fullName>
    </recommendedName>
</protein>
<reference evidence="21" key="1">
    <citation type="submission" date="2021-01" db="EMBL/GenBank/DDBJ databases">
        <authorList>
            <person name="Bezrukov I."/>
        </authorList>
    </citation>
    <scope>NUCLEOTIDE SEQUENCE</scope>
</reference>
<feature type="transmembrane region" description="Helical" evidence="18">
    <location>
        <begin position="944"/>
        <end position="970"/>
    </location>
</feature>
<feature type="chain" id="PRO_5035803898" description="PGG domain-containing protein" evidence="19">
    <location>
        <begin position="24"/>
        <end position="1015"/>
    </location>
</feature>
<feature type="repeat" description="ANK" evidence="14">
    <location>
        <begin position="609"/>
        <end position="641"/>
    </location>
</feature>
<evidence type="ECO:0000256" key="8">
    <source>
        <dbReference type="ARBA" id="ARBA00022801"/>
    </source>
</evidence>
<dbReference type="Pfam" id="PF13962">
    <property type="entry name" value="PGG"/>
    <property type="match status" value="1"/>
</dbReference>
<evidence type="ECO:0000256" key="17">
    <source>
        <dbReference type="SAM" id="MobiDB-lite"/>
    </source>
</evidence>
<evidence type="ECO:0000256" key="11">
    <source>
        <dbReference type="ARBA" id="ARBA00023136"/>
    </source>
</evidence>
<keyword evidence="10 14" id="KW-0040">ANK repeat</keyword>
<organism evidence="21 22">
    <name type="scientific">Arabidopsis arenosa</name>
    <name type="common">Sand rock-cress</name>
    <name type="synonym">Cardaminopsis arenosa</name>
    <dbReference type="NCBI Taxonomy" id="38785"/>
    <lineage>
        <taxon>Eukaryota</taxon>
        <taxon>Viridiplantae</taxon>
        <taxon>Streptophyta</taxon>
        <taxon>Embryophyta</taxon>
        <taxon>Tracheophyta</taxon>
        <taxon>Spermatophyta</taxon>
        <taxon>Magnoliopsida</taxon>
        <taxon>eudicotyledons</taxon>
        <taxon>Gunneridae</taxon>
        <taxon>Pentapetalae</taxon>
        <taxon>rosids</taxon>
        <taxon>malvids</taxon>
        <taxon>Brassicales</taxon>
        <taxon>Brassicaceae</taxon>
        <taxon>Camelineae</taxon>
        <taxon>Arabidopsis</taxon>
    </lineage>
</organism>
<dbReference type="InterPro" id="IPR006626">
    <property type="entry name" value="PbH1"/>
</dbReference>
<proteinExistence type="inferred from homology"/>
<keyword evidence="4" id="KW-0134">Cell wall</keyword>
<dbReference type="Pfam" id="PF12796">
    <property type="entry name" value="Ank_2"/>
    <property type="match status" value="2"/>
</dbReference>
<accession>A0A8S1ZFI5</accession>
<feature type="transmembrane region" description="Helical" evidence="18">
    <location>
        <begin position="919"/>
        <end position="938"/>
    </location>
</feature>
<keyword evidence="22" id="KW-1185">Reference proteome</keyword>
<dbReference type="GO" id="GO:0071555">
    <property type="term" value="P:cell wall organization"/>
    <property type="evidence" value="ECO:0007669"/>
    <property type="project" value="UniProtKB-KW"/>
</dbReference>
<evidence type="ECO:0000256" key="4">
    <source>
        <dbReference type="ARBA" id="ARBA00022512"/>
    </source>
</evidence>
<comment type="subcellular location">
    <subcellularLocation>
        <location evidence="1">Membrane</location>
        <topology evidence="1">Multi-pass membrane protein</topology>
    </subcellularLocation>
    <subcellularLocation>
        <location evidence="2">Secreted</location>
        <location evidence="2">Cell wall</location>
    </subcellularLocation>
</comment>